<comment type="subcellular location">
    <subcellularLocation>
        <location evidence="1 12">Cell membrane</location>
        <topology evidence="1 12">Multi-pass membrane protein</topology>
    </subcellularLocation>
</comment>
<sequence length="265" mass="30080">MKKKVLLLISLLLIVTFLAGCSEINQPVTSESEGIWNEIFVYPLSWLIIKIANIFHGNWGYGLAIIIVTILIRTAILPLMVKQLKSSKRMQLIQPELQKLKQKYASKDAVTQQKFQQEQIALMQKYDINPLTGCLPILIQMPILLGFYHAIMRTEELKGNSFLWFELADKDPYFILPIIAGITTFLQQKFMTKGQPANPQLAIMLWVMPVMIVFVASMTPAALPLYWIVGNIYSIVQTFFIKTPEIAELEQTSTATSKRSGGKKK</sequence>
<dbReference type="HAMAP" id="MF_01811">
    <property type="entry name" value="YidC_type2"/>
    <property type="match status" value="1"/>
</dbReference>
<evidence type="ECO:0000256" key="4">
    <source>
        <dbReference type="ARBA" id="ARBA00022692"/>
    </source>
</evidence>
<comment type="similarity">
    <text evidence="12">Belongs to the OXA1/ALB3/YidC family. Type 2 subfamily.</text>
</comment>
<dbReference type="PROSITE" id="PS51257">
    <property type="entry name" value="PROKAR_LIPOPROTEIN"/>
    <property type="match status" value="1"/>
</dbReference>
<dbReference type="Pfam" id="PF02096">
    <property type="entry name" value="60KD_IMP"/>
    <property type="match status" value="1"/>
</dbReference>
<gene>
    <name evidence="14" type="primary">spoIIIJ</name>
    <name evidence="12" type="synonym">yidC</name>
    <name evidence="14" type="ORF">OEV98_07930</name>
</gene>
<dbReference type="PRINTS" id="PR01900">
    <property type="entry name" value="YIDCPROTEIN"/>
</dbReference>
<dbReference type="GO" id="GO:0051205">
    <property type="term" value="P:protein insertion into membrane"/>
    <property type="evidence" value="ECO:0007669"/>
    <property type="project" value="TreeGrafter"/>
</dbReference>
<evidence type="ECO:0000256" key="5">
    <source>
        <dbReference type="ARBA" id="ARBA00022729"/>
    </source>
</evidence>
<keyword evidence="5 12" id="KW-0732">Signal</keyword>
<keyword evidence="6 12" id="KW-0653">Protein transport</keyword>
<evidence type="ECO:0000256" key="1">
    <source>
        <dbReference type="ARBA" id="ARBA00004651"/>
    </source>
</evidence>
<keyword evidence="7 12" id="KW-1133">Transmembrane helix</keyword>
<dbReference type="NCBIfam" id="NF002803">
    <property type="entry name" value="PRK02944.1"/>
    <property type="match status" value="1"/>
</dbReference>
<evidence type="ECO:0000256" key="9">
    <source>
        <dbReference type="ARBA" id="ARBA00023139"/>
    </source>
</evidence>
<evidence type="ECO:0000256" key="7">
    <source>
        <dbReference type="ARBA" id="ARBA00022989"/>
    </source>
</evidence>
<protein>
    <recommendedName>
        <fullName evidence="12">Membrane protein insertase YidC</fullName>
    </recommendedName>
    <alternativeName>
        <fullName evidence="12">Foldase YidC</fullName>
    </alternativeName>
    <alternativeName>
        <fullName evidence="12">Membrane integrase YidC</fullName>
    </alternativeName>
    <alternativeName>
        <fullName evidence="12">Membrane protein YidC</fullName>
    </alternativeName>
</protein>
<dbReference type="CDD" id="cd20070">
    <property type="entry name" value="5TM_YidC_Alb3"/>
    <property type="match status" value="1"/>
</dbReference>
<evidence type="ECO:0000256" key="3">
    <source>
        <dbReference type="ARBA" id="ARBA00022475"/>
    </source>
</evidence>
<evidence type="ECO:0000256" key="11">
    <source>
        <dbReference type="ARBA" id="ARBA00023288"/>
    </source>
</evidence>
<dbReference type="RefSeq" id="WP_263072689.1">
    <property type="nucleotide sequence ID" value="NZ_JAOUSF010000002.1"/>
</dbReference>
<feature type="domain" description="Membrane insertase YidC/Oxa/ALB C-terminal" evidence="13">
    <location>
        <begin position="61"/>
        <end position="242"/>
    </location>
</feature>
<evidence type="ECO:0000313" key="15">
    <source>
        <dbReference type="Proteomes" id="UP001209318"/>
    </source>
</evidence>
<name>A0AAE3IV70_9BACI</name>
<dbReference type="PANTHER" id="PTHR12428:SF65">
    <property type="entry name" value="CYTOCHROME C OXIDASE ASSEMBLY PROTEIN COX18, MITOCHONDRIAL"/>
    <property type="match status" value="1"/>
</dbReference>
<evidence type="ECO:0000256" key="8">
    <source>
        <dbReference type="ARBA" id="ARBA00023136"/>
    </source>
</evidence>
<reference evidence="14" key="1">
    <citation type="submission" date="2022-10" db="EMBL/GenBank/DDBJ databases">
        <title>Description of Fervidibacillus gen. nov. in the family Fervidibacillaceae fam. nov. with two species, Fervidibacillus albus sp. nov., and Fervidibacillus halotolerans sp. nov., isolated from tidal flat sediments.</title>
        <authorList>
            <person name="Kwon K.K."/>
            <person name="Yang S.-H."/>
        </authorList>
    </citation>
    <scope>NUCLEOTIDE SEQUENCE</scope>
    <source>
        <strain evidence="14">JCM 19140</strain>
    </source>
</reference>
<dbReference type="GO" id="GO:0005886">
    <property type="term" value="C:plasma membrane"/>
    <property type="evidence" value="ECO:0007669"/>
    <property type="project" value="UniProtKB-SubCell"/>
</dbReference>
<organism evidence="14 15">
    <name type="scientific">Perspicuibacillus lycopersici</name>
    <dbReference type="NCBI Taxonomy" id="1325689"/>
    <lineage>
        <taxon>Bacteria</taxon>
        <taxon>Bacillati</taxon>
        <taxon>Bacillota</taxon>
        <taxon>Bacilli</taxon>
        <taxon>Bacillales</taxon>
        <taxon>Bacillaceae</taxon>
        <taxon>Perspicuibacillus</taxon>
    </lineage>
</organism>
<comment type="caution">
    <text evidence="12">Lacks conserved residue(s) required for the propagation of feature annotation.</text>
</comment>
<proteinExistence type="inferred from homology"/>
<dbReference type="InterPro" id="IPR028055">
    <property type="entry name" value="YidC/Oxa/ALB_C"/>
</dbReference>
<dbReference type="Proteomes" id="UP001209318">
    <property type="component" value="Unassembled WGS sequence"/>
</dbReference>
<keyword evidence="2 12" id="KW-0813">Transport</keyword>
<keyword evidence="3 12" id="KW-1003">Cell membrane</keyword>
<keyword evidence="9" id="KW-0564">Palmitate</keyword>
<evidence type="ECO:0000256" key="2">
    <source>
        <dbReference type="ARBA" id="ARBA00022448"/>
    </source>
</evidence>
<comment type="function">
    <text evidence="12">Required for the insertion and/or proper folding and/or complex formation of integral membrane proteins into the membrane. Involved in integration of membrane proteins that insert both dependently and independently of the Sec translocase complex, as well as at least some lipoproteins.</text>
</comment>
<dbReference type="InterPro" id="IPR001708">
    <property type="entry name" value="YidC/ALB3/OXA1/COX18"/>
</dbReference>
<keyword evidence="15" id="KW-1185">Reference proteome</keyword>
<accession>A0AAE3IV70</accession>
<dbReference type="NCBIfam" id="TIGR03592">
    <property type="entry name" value="yidC_oxa1_cterm"/>
    <property type="match status" value="1"/>
</dbReference>
<dbReference type="PANTHER" id="PTHR12428">
    <property type="entry name" value="OXA1"/>
    <property type="match status" value="1"/>
</dbReference>
<dbReference type="EMBL" id="JAOUSF010000002">
    <property type="protein sequence ID" value="MCU9613484.1"/>
    <property type="molecule type" value="Genomic_DNA"/>
</dbReference>
<evidence type="ECO:0000256" key="10">
    <source>
        <dbReference type="ARBA" id="ARBA00023186"/>
    </source>
</evidence>
<dbReference type="InterPro" id="IPR023060">
    <property type="entry name" value="YidC/YidC1/YidC2_Firmicutes"/>
</dbReference>
<feature type="transmembrane region" description="Helical" evidence="12">
    <location>
        <begin position="203"/>
        <end position="229"/>
    </location>
</feature>
<keyword evidence="11 12" id="KW-0449">Lipoprotein</keyword>
<dbReference type="GO" id="GO:0015031">
    <property type="term" value="P:protein transport"/>
    <property type="evidence" value="ECO:0007669"/>
    <property type="project" value="UniProtKB-KW"/>
</dbReference>
<evidence type="ECO:0000259" key="13">
    <source>
        <dbReference type="Pfam" id="PF02096"/>
    </source>
</evidence>
<dbReference type="GO" id="GO:0032977">
    <property type="term" value="F:membrane insertase activity"/>
    <property type="evidence" value="ECO:0007669"/>
    <property type="project" value="InterPro"/>
</dbReference>
<feature type="transmembrane region" description="Helical" evidence="12">
    <location>
        <begin position="59"/>
        <end position="81"/>
    </location>
</feature>
<feature type="transmembrane region" description="Helical" evidence="12">
    <location>
        <begin position="131"/>
        <end position="152"/>
    </location>
</feature>
<dbReference type="InterPro" id="IPR047196">
    <property type="entry name" value="YidC_ALB_C"/>
</dbReference>
<keyword evidence="10 12" id="KW-0143">Chaperone</keyword>
<evidence type="ECO:0000256" key="12">
    <source>
        <dbReference type="HAMAP-Rule" id="MF_01811"/>
    </source>
</evidence>
<dbReference type="AlphaFoldDB" id="A0AAE3IV70"/>
<keyword evidence="4 12" id="KW-0812">Transmembrane</keyword>
<comment type="caution">
    <text evidence="14">The sequence shown here is derived from an EMBL/GenBank/DDBJ whole genome shotgun (WGS) entry which is preliminary data.</text>
</comment>
<keyword evidence="8 12" id="KW-0472">Membrane</keyword>
<evidence type="ECO:0000313" key="14">
    <source>
        <dbReference type="EMBL" id="MCU9613484.1"/>
    </source>
</evidence>
<evidence type="ECO:0000256" key="6">
    <source>
        <dbReference type="ARBA" id="ARBA00022927"/>
    </source>
</evidence>